<dbReference type="PANTHER" id="PTHR31934">
    <property type="entry name" value="ALPHA/BETA-HYDROLASES SUPERFAMILY PROTEIN"/>
    <property type="match status" value="1"/>
</dbReference>
<proteinExistence type="predicted"/>
<accession>A0ABP0X2T2</accession>
<reference evidence="2" key="1">
    <citation type="submission" date="2024-02" db="EMBL/GenBank/DDBJ databases">
        <authorList>
            <consortium name="ELIXIR-Norway"/>
            <consortium name="Elixir Norway"/>
        </authorList>
    </citation>
    <scope>NUCLEOTIDE SEQUENCE</scope>
</reference>
<dbReference type="Gene3D" id="3.40.50.1820">
    <property type="entry name" value="alpha/beta hydrolase"/>
    <property type="match status" value="1"/>
</dbReference>
<gene>
    <name evidence="2" type="ORF">CSSPJE1EN1_LOCUS18887</name>
</gene>
<feature type="region of interest" description="Disordered" evidence="1">
    <location>
        <begin position="50"/>
        <end position="72"/>
    </location>
</feature>
<sequence>MLSWIVEAVEFDGDLRREVVDMENFRSDALPIDGESGLLLDPDFGNGVAGPIVRSESSPRRRSRQGGGGAGGGLDAWCLPPLPVFDEVTQCFAQSASNLSRHLANLVGESAARDALRSPSEPSSRIASIETSTSSSAVIPLSEASSSGAAESSSLLSNLGIEWPAAIFATTGSTVMAMGQHVLSTPAVWNSFVSRVQTTLRGSADDIGWLQRLPDSSPVEDCTPDFLQALDTISHGVHLLPNDLTYLLIPGLFSNHGPLYFVDTKKYFSKLGLSCHIAKIHSEAAVEINARELKSHIEELYWGAQKKVVLLGHSKGGLDAAAACSMFWEDLKDKVVGLAVLQCPYGGSPIAADILREGQIADTGTRRLMEVLICKLIKGDMQALEDLTYDKRRRFLAKYTFPHDLPTLSFHTEASRSPGWISTMSHIAHAELPWLPGSNADLGRSSDVGGARVPVAIPLAAAMAVCALHLELRYGEKSDGLVTRKDAEIPGSIVVRPEKKLDHGWMVFSQQSVVNRKDPFELDAPKMCEALLTLLLNHDKWRRSDSQLTPEAAAAVNDAHACALSMKQD</sequence>
<dbReference type="Proteomes" id="UP001497444">
    <property type="component" value="Chromosome 5"/>
</dbReference>
<dbReference type="EMBL" id="OZ020100">
    <property type="protein sequence ID" value="CAK9273409.1"/>
    <property type="molecule type" value="Genomic_DNA"/>
</dbReference>
<keyword evidence="3" id="KW-1185">Reference proteome</keyword>
<name>A0ABP0X2T2_9BRYO</name>
<dbReference type="SUPFAM" id="SSF53474">
    <property type="entry name" value="alpha/beta-Hydrolases"/>
    <property type="match status" value="1"/>
</dbReference>
<dbReference type="PANTHER" id="PTHR31934:SF5">
    <property type="entry name" value="OS05G0557900 PROTEIN"/>
    <property type="match status" value="1"/>
</dbReference>
<evidence type="ECO:0000313" key="2">
    <source>
        <dbReference type="EMBL" id="CAK9273409.1"/>
    </source>
</evidence>
<organism evidence="2 3">
    <name type="scientific">Sphagnum jensenii</name>
    <dbReference type="NCBI Taxonomy" id="128206"/>
    <lineage>
        <taxon>Eukaryota</taxon>
        <taxon>Viridiplantae</taxon>
        <taxon>Streptophyta</taxon>
        <taxon>Embryophyta</taxon>
        <taxon>Bryophyta</taxon>
        <taxon>Sphagnophytina</taxon>
        <taxon>Sphagnopsida</taxon>
        <taxon>Sphagnales</taxon>
        <taxon>Sphagnaceae</taxon>
        <taxon>Sphagnum</taxon>
    </lineage>
</organism>
<dbReference type="InterPro" id="IPR029058">
    <property type="entry name" value="AB_hydrolase_fold"/>
</dbReference>
<evidence type="ECO:0000256" key="1">
    <source>
        <dbReference type="SAM" id="MobiDB-lite"/>
    </source>
</evidence>
<evidence type="ECO:0000313" key="3">
    <source>
        <dbReference type="Proteomes" id="UP001497444"/>
    </source>
</evidence>
<protein>
    <submittedName>
        <fullName evidence="2">Uncharacterized protein</fullName>
    </submittedName>
</protein>